<dbReference type="InterPro" id="IPR005747">
    <property type="entry name" value="MutS2"/>
</dbReference>
<dbReference type="EMBL" id="MFIW01000031">
    <property type="protein sequence ID" value="OGF97960.1"/>
    <property type="molecule type" value="Genomic_DNA"/>
</dbReference>
<dbReference type="InterPro" id="IPR036187">
    <property type="entry name" value="DNA_mismatch_repair_MutS_sf"/>
</dbReference>
<dbReference type="GO" id="GO:0004519">
    <property type="term" value="F:endonuclease activity"/>
    <property type="evidence" value="ECO:0007669"/>
    <property type="project" value="UniProtKB-KW"/>
</dbReference>
<evidence type="ECO:0000256" key="8">
    <source>
        <dbReference type="SAM" id="MobiDB-lite"/>
    </source>
</evidence>
<evidence type="ECO:0000256" key="7">
    <source>
        <dbReference type="SAM" id="Coils"/>
    </source>
</evidence>
<dbReference type="InterPro" id="IPR027417">
    <property type="entry name" value="P-loop_NTPase"/>
</dbReference>
<dbReference type="GO" id="GO:0030983">
    <property type="term" value="F:mismatched DNA binding"/>
    <property type="evidence" value="ECO:0007669"/>
    <property type="project" value="InterPro"/>
</dbReference>
<proteinExistence type="predicted"/>
<dbReference type="PROSITE" id="PS00486">
    <property type="entry name" value="DNA_MISMATCH_REPAIR_2"/>
    <property type="match status" value="1"/>
</dbReference>
<dbReference type="Gene3D" id="3.40.50.300">
    <property type="entry name" value="P-loop containing nucleotide triphosphate hydrolases"/>
    <property type="match status" value="1"/>
</dbReference>
<evidence type="ECO:0000256" key="5">
    <source>
        <dbReference type="ARBA" id="ARBA00022884"/>
    </source>
</evidence>
<keyword evidence="4" id="KW-0067">ATP-binding</keyword>
<dbReference type="InterPro" id="IPR000432">
    <property type="entry name" value="DNA_mismatch_repair_MutS_C"/>
</dbReference>
<evidence type="ECO:0000313" key="11">
    <source>
        <dbReference type="Proteomes" id="UP000179034"/>
    </source>
</evidence>
<evidence type="ECO:0000256" key="3">
    <source>
        <dbReference type="ARBA" id="ARBA00022801"/>
    </source>
</evidence>
<evidence type="ECO:0000256" key="2">
    <source>
        <dbReference type="ARBA" id="ARBA00022741"/>
    </source>
</evidence>
<dbReference type="PANTHER" id="PTHR48466">
    <property type="entry name" value="OS10G0509000 PROTEIN-RELATED"/>
    <property type="match status" value="1"/>
</dbReference>
<sequence length="589" mass="66506">MEMKALLQSGTDEFSLEFDPLGEEFKRLRVKDSLLEGPSLRRVEKVLRCSRLLKDSFSRRSESYPRLWKIVRGLHPAPLIEERISSSIDEKGEVKDSASERLATLRRRFVVSRTEVLELLEGIKRRLGPEVDTAEGEITLRNGRYVIPLRVSSHIRVAGIVHDRSRSGATLFIEPREAIDLNNALREIELDIYREIDTILRSLVSELRPYLDELERNQEILGFLDSVRARARFALEFGGIVPEITNESAIRLVRARHPLLGRGGDDRVIPLDLDLERGERSLLVSGPNAGGKTVLLKTVGLLTLMTHFGILPTLGEGSVIPLLDAIFTGIGDDQSIENDLSTFSARVEVLKEILEKASSRSMILLDEIGSGTDPSEGEALAGAVIDALTERGSLNIFTTHYAGLKTIAGQREGVVNGSLGFDPVQLEPTYRFEKGVPGRSYGLAIAERLGLDRGVIEEARERVPGSHRHLDELIEEWERKRADILLREAEIERRERALESARLDWEQDRERREIEREEKRLRADEEILEIVRSTRKRMEEVISRLKAAPSPDEGLIKEARREVEGSLTEIRQRRLHPLPGEEGIGEREP</sequence>
<evidence type="ECO:0000259" key="9">
    <source>
        <dbReference type="PROSITE" id="PS00486"/>
    </source>
</evidence>
<dbReference type="SMART" id="SM00533">
    <property type="entry name" value="MUTSd"/>
    <property type="match status" value="1"/>
</dbReference>
<keyword evidence="7" id="KW-0175">Coiled coil</keyword>
<reference evidence="10 11" key="1">
    <citation type="journal article" date="2016" name="Nat. Commun.">
        <title>Thousands of microbial genomes shed light on interconnected biogeochemical processes in an aquifer system.</title>
        <authorList>
            <person name="Anantharaman K."/>
            <person name="Brown C.T."/>
            <person name="Hug L.A."/>
            <person name="Sharon I."/>
            <person name="Castelle C.J."/>
            <person name="Probst A.J."/>
            <person name="Thomas B.C."/>
            <person name="Singh A."/>
            <person name="Wilkins M.J."/>
            <person name="Karaoz U."/>
            <person name="Brodie E.L."/>
            <person name="Williams K.H."/>
            <person name="Hubbard S.S."/>
            <person name="Banfield J.F."/>
        </authorList>
    </citation>
    <scope>NUCLEOTIDE SEQUENCE [LARGE SCALE GENOMIC DNA]</scope>
</reference>
<dbReference type="NCBIfam" id="TIGR01069">
    <property type="entry name" value="mutS2"/>
    <property type="match status" value="1"/>
</dbReference>
<dbReference type="PIRSF" id="PIRSF005814">
    <property type="entry name" value="MutS_YshD"/>
    <property type="match status" value="1"/>
</dbReference>
<dbReference type="FunFam" id="3.40.50.300:FF:000830">
    <property type="entry name" value="Endonuclease MutS2"/>
    <property type="match status" value="1"/>
</dbReference>
<evidence type="ECO:0000256" key="1">
    <source>
        <dbReference type="ARBA" id="ARBA00022730"/>
    </source>
</evidence>
<feature type="region of interest" description="Disordered" evidence="8">
    <location>
        <begin position="567"/>
        <end position="589"/>
    </location>
</feature>
<evidence type="ECO:0000256" key="4">
    <source>
        <dbReference type="ARBA" id="ARBA00022840"/>
    </source>
</evidence>
<dbReference type="Proteomes" id="UP000179034">
    <property type="component" value="Unassembled WGS sequence"/>
</dbReference>
<keyword evidence="2" id="KW-0547">Nucleotide-binding</keyword>
<dbReference type="GO" id="GO:0005524">
    <property type="term" value="F:ATP binding"/>
    <property type="evidence" value="ECO:0007669"/>
    <property type="project" value="UniProtKB-KW"/>
</dbReference>
<accession>A0A1F5YCQ5</accession>
<dbReference type="GO" id="GO:0016887">
    <property type="term" value="F:ATP hydrolysis activity"/>
    <property type="evidence" value="ECO:0007669"/>
    <property type="project" value="InterPro"/>
</dbReference>
<keyword evidence="5" id="KW-0694">RNA-binding</keyword>
<dbReference type="AlphaFoldDB" id="A0A1F5YCQ5"/>
<dbReference type="GO" id="GO:0019843">
    <property type="term" value="F:rRNA binding"/>
    <property type="evidence" value="ECO:0007669"/>
    <property type="project" value="UniProtKB-KW"/>
</dbReference>
<feature type="domain" description="DNA mismatch repair proteins mutS family" evidence="9">
    <location>
        <begin position="361"/>
        <end position="377"/>
    </location>
</feature>
<evidence type="ECO:0000313" key="10">
    <source>
        <dbReference type="EMBL" id="OGF97960.1"/>
    </source>
</evidence>
<evidence type="ECO:0000256" key="6">
    <source>
        <dbReference type="ARBA" id="ARBA00023125"/>
    </source>
</evidence>
<name>A0A1F5YCQ5_9BACT</name>
<dbReference type="SUPFAM" id="SSF48334">
    <property type="entry name" value="DNA repair protein MutS, domain III"/>
    <property type="match status" value="1"/>
</dbReference>
<dbReference type="InterPro" id="IPR007696">
    <property type="entry name" value="DNA_mismatch_repair_MutS_core"/>
</dbReference>
<dbReference type="GO" id="GO:0006298">
    <property type="term" value="P:mismatch repair"/>
    <property type="evidence" value="ECO:0007669"/>
    <property type="project" value="InterPro"/>
</dbReference>
<dbReference type="InterPro" id="IPR045076">
    <property type="entry name" value="MutS"/>
</dbReference>
<dbReference type="GO" id="GO:0140664">
    <property type="term" value="F:ATP-dependent DNA damage sensor activity"/>
    <property type="evidence" value="ECO:0007669"/>
    <property type="project" value="InterPro"/>
</dbReference>
<dbReference type="SMART" id="SM00534">
    <property type="entry name" value="MUTSac"/>
    <property type="match status" value="1"/>
</dbReference>
<gene>
    <name evidence="10" type="ORF">A2Z06_02680</name>
</gene>
<feature type="coiled-coil region" evidence="7">
    <location>
        <begin position="474"/>
        <end position="527"/>
    </location>
</feature>
<protein>
    <recommendedName>
        <fullName evidence="9">DNA mismatch repair proteins mutS family domain-containing protein</fullName>
    </recommendedName>
</protein>
<comment type="caution">
    <text evidence="10">The sequence shown here is derived from an EMBL/GenBank/DDBJ whole genome shotgun (WGS) entry which is preliminary data.</text>
</comment>
<dbReference type="GO" id="GO:0045910">
    <property type="term" value="P:negative regulation of DNA recombination"/>
    <property type="evidence" value="ECO:0007669"/>
    <property type="project" value="InterPro"/>
</dbReference>
<dbReference type="PANTHER" id="PTHR48466:SF2">
    <property type="entry name" value="OS10G0509000 PROTEIN"/>
    <property type="match status" value="1"/>
</dbReference>
<dbReference type="Pfam" id="PF00488">
    <property type="entry name" value="MutS_V"/>
    <property type="match status" value="1"/>
</dbReference>
<organism evidence="10 11">
    <name type="scientific">Candidatus Glassbacteria bacterium RBG_16_58_8</name>
    <dbReference type="NCBI Taxonomy" id="1817866"/>
    <lineage>
        <taxon>Bacteria</taxon>
        <taxon>Candidatus Glassiibacteriota</taxon>
    </lineage>
</organism>
<keyword evidence="1" id="KW-0699">rRNA-binding</keyword>
<dbReference type="SUPFAM" id="SSF52540">
    <property type="entry name" value="P-loop containing nucleoside triphosphate hydrolases"/>
    <property type="match status" value="1"/>
</dbReference>
<feature type="non-terminal residue" evidence="10">
    <location>
        <position position="589"/>
    </location>
</feature>
<keyword evidence="6" id="KW-0238">DNA-binding</keyword>
<keyword evidence="3" id="KW-0378">Hydrolase</keyword>